<dbReference type="PANTHER" id="PTHR33303:SF2">
    <property type="entry name" value="COA-BINDING DOMAIN-CONTAINING PROTEIN"/>
    <property type="match status" value="1"/>
</dbReference>
<keyword evidence="3" id="KW-1185">Reference proteome</keyword>
<sequence>MEDEGLSYTFITSFNEVYAMQDNDISTILNEVKTIALVGASDNPARPSFGVMAYLLSQGYDVIPVSPKLAGKTLLGQTAYTTLADIPQPVDMVDIFRNVEAAYGVAQEAVDIGAKVLWLQLGVINEQAAVLAKQAGMKVVMDRCPKIEIPRLGLEK</sequence>
<dbReference type="SUPFAM" id="SSF51735">
    <property type="entry name" value="NAD(P)-binding Rossmann-fold domains"/>
    <property type="match status" value="1"/>
</dbReference>
<dbReference type="InterPro" id="IPR003781">
    <property type="entry name" value="CoA-bd"/>
</dbReference>
<accession>A0ABQ1G447</accession>
<proteinExistence type="predicted"/>
<feature type="domain" description="CoA-binding" evidence="1">
    <location>
        <begin position="28"/>
        <end position="123"/>
    </location>
</feature>
<dbReference type="EMBL" id="BMFZ01000002">
    <property type="protein sequence ID" value="GGA37023.1"/>
    <property type="molecule type" value="Genomic_DNA"/>
</dbReference>
<dbReference type="SMART" id="SM00881">
    <property type="entry name" value="CoA_binding"/>
    <property type="match status" value="1"/>
</dbReference>
<dbReference type="InterPro" id="IPR036291">
    <property type="entry name" value="NAD(P)-bd_dom_sf"/>
</dbReference>
<dbReference type="Pfam" id="PF13380">
    <property type="entry name" value="CoA_binding_2"/>
    <property type="match status" value="1"/>
</dbReference>
<evidence type="ECO:0000313" key="3">
    <source>
        <dbReference type="Proteomes" id="UP000627464"/>
    </source>
</evidence>
<organism evidence="2 3">
    <name type="scientific">Hafnia psychrotolerans</name>
    <dbReference type="NCBI Taxonomy" id="1477018"/>
    <lineage>
        <taxon>Bacteria</taxon>
        <taxon>Pseudomonadati</taxon>
        <taxon>Pseudomonadota</taxon>
        <taxon>Gammaproteobacteria</taxon>
        <taxon>Enterobacterales</taxon>
        <taxon>Hafniaceae</taxon>
        <taxon>Hafnia</taxon>
    </lineage>
</organism>
<evidence type="ECO:0000313" key="2">
    <source>
        <dbReference type="EMBL" id="GGA37023.1"/>
    </source>
</evidence>
<evidence type="ECO:0000259" key="1">
    <source>
        <dbReference type="SMART" id="SM00881"/>
    </source>
</evidence>
<gene>
    <name evidence="2" type="ORF">GCM10011328_09890</name>
</gene>
<reference evidence="3" key="1">
    <citation type="journal article" date="2019" name="Int. J. Syst. Evol. Microbiol.">
        <title>The Global Catalogue of Microorganisms (GCM) 10K type strain sequencing project: providing services to taxonomists for standard genome sequencing and annotation.</title>
        <authorList>
            <consortium name="The Broad Institute Genomics Platform"/>
            <consortium name="The Broad Institute Genome Sequencing Center for Infectious Disease"/>
            <person name="Wu L."/>
            <person name="Ma J."/>
        </authorList>
    </citation>
    <scope>NUCLEOTIDE SEQUENCE [LARGE SCALE GENOMIC DNA]</scope>
    <source>
        <strain evidence="3">CGMCC 1.12806</strain>
    </source>
</reference>
<dbReference type="Proteomes" id="UP000627464">
    <property type="component" value="Unassembled WGS sequence"/>
</dbReference>
<dbReference type="PANTHER" id="PTHR33303">
    <property type="entry name" value="CYTOPLASMIC PROTEIN-RELATED"/>
    <property type="match status" value="1"/>
</dbReference>
<protein>
    <submittedName>
        <fullName evidence="2">CoA-binding protein</fullName>
    </submittedName>
</protein>
<comment type="caution">
    <text evidence="2">The sequence shown here is derived from an EMBL/GenBank/DDBJ whole genome shotgun (WGS) entry which is preliminary data.</text>
</comment>
<dbReference type="Gene3D" id="3.40.50.720">
    <property type="entry name" value="NAD(P)-binding Rossmann-like Domain"/>
    <property type="match status" value="1"/>
</dbReference>
<name>A0ABQ1G447_9GAMM</name>